<comment type="catalytic activity">
    <reaction evidence="3">
        <text>2 GTP = 3',3'-c-di-GMP + 2 diphosphate</text>
        <dbReference type="Rhea" id="RHEA:24898"/>
        <dbReference type="ChEBI" id="CHEBI:33019"/>
        <dbReference type="ChEBI" id="CHEBI:37565"/>
        <dbReference type="ChEBI" id="CHEBI:58805"/>
        <dbReference type="EC" id="2.7.7.65"/>
    </reaction>
</comment>
<evidence type="ECO:0000313" key="8">
    <source>
        <dbReference type="Proteomes" id="UP000464524"/>
    </source>
</evidence>
<protein>
    <recommendedName>
        <fullName evidence="2">diguanylate cyclase</fullName>
        <ecNumber evidence="2">2.7.7.65</ecNumber>
    </recommendedName>
</protein>
<dbReference type="InterPro" id="IPR019734">
    <property type="entry name" value="TPR_rpt"/>
</dbReference>
<dbReference type="SUPFAM" id="SSF55073">
    <property type="entry name" value="Nucleotide cyclase"/>
    <property type="match status" value="1"/>
</dbReference>
<evidence type="ECO:0000256" key="3">
    <source>
        <dbReference type="ARBA" id="ARBA00034247"/>
    </source>
</evidence>
<evidence type="ECO:0000259" key="6">
    <source>
        <dbReference type="PROSITE" id="PS50887"/>
    </source>
</evidence>
<evidence type="ECO:0000313" key="7">
    <source>
        <dbReference type="EMBL" id="QHJ13028.1"/>
    </source>
</evidence>
<evidence type="ECO:0000256" key="4">
    <source>
        <dbReference type="PROSITE-ProRule" id="PRU00339"/>
    </source>
</evidence>
<dbReference type="Proteomes" id="UP000464524">
    <property type="component" value="Chromosome"/>
</dbReference>
<keyword evidence="5" id="KW-0812">Transmembrane</keyword>
<dbReference type="InterPro" id="IPR050469">
    <property type="entry name" value="Diguanylate_Cyclase"/>
</dbReference>
<dbReference type="NCBIfam" id="TIGR00254">
    <property type="entry name" value="GGDEF"/>
    <property type="match status" value="1"/>
</dbReference>
<dbReference type="Gene3D" id="3.30.70.270">
    <property type="match status" value="1"/>
</dbReference>
<name>A0A857JNT1_9ALTE</name>
<dbReference type="InterPro" id="IPR043128">
    <property type="entry name" value="Rev_trsase/Diguanyl_cyclase"/>
</dbReference>
<evidence type="ECO:0000256" key="1">
    <source>
        <dbReference type="ARBA" id="ARBA00001946"/>
    </source>
</evidence>
<organism evidence="7 8">
    <name type="scientific">Paraglaciecola mesophila</name>
    <dbReference type="NCBI Taxonomy" id="197222"/>
    <lineage>
        <taxon>Bacteria</taxon>
        <taxon>Pseudomonadati</taxon>
        <taxon>Pseudomonadota</taxon>
        <taxon>Gammaproteobacteria</taxon>
        <taxon>Alteromonadales</taxon>
        <taxon>Alteromonadaceae</taxon>
        <taxon>Paraglaciecola</taxon>
    </lineage>
</organism>
<dbReference type="FunFam" id="3.30.70.270:FF:000001">
    <property type="entry name" value="Diguanylate cyclase domain protein"/>
    <property type="match status" value="1"/>
</dbReference>
<dbReference type="InterPro" id="IPR000160">
    <property type="entry name" value="GGDEF_dom"/>
</dbReference>
<dbReference type="PROSITE" id="PS50887">
    <property type="entry name" value="GGDEF"/>
    <property type="match status" value="1"/>
</dbReference>
<gene>
    <name evidence="7" type="ORF">FX988_03286</name>
</gene>
<proteinExistence type="predicted"/>
<sequence length="645" mass="71536">MLFWAGLHIVMSRKGILLLKCVLGYVLFIVVTMPSAIAAEAVAFHFSKQYDVLTQQLNSQPQQVLTQLLSSPPPSDMPVSQKAEYYAILSDTYYALTYPQKAIESARQGLSFITQQHEPWLYHNLSLIEASALEMAGKPFEALHKVDAAIGWAQENEDEKTYLLGLYVRGSLFTSLNEYNAAAESYLEAYNQTTSYTGKISKANIAGMLGVMYDNRGDYALAIPYFAEAVAHARKNDESLNLSIVLYGLGSANFRVGNVEIGEAQILESADIAKSLGDTQGVGYALKLLAEVSIKKQDYALAEQRLHEAADIFANSENKPIDFQIAKSLFVVALAQHNYQKALRYSRIAKANLDSDLMPTETIELTSLEGKLAAAQGDYQAAYEHSSQALSLSEKYHESRSAEQIHTVRAIYKVRASEQANQLLEHQNRLQRFALSAQEQRNMYLWSFIAVVLVVCCLLAVMVYRVKAQSRALVKLATTDDLTGLYNRRYIIEQLERQVIAASRYGYDLCVAIIDLDFFKKINDSYGHAVGDQVLLEFSRVCSDNLRRTDLLGRIGGEEFLVLLPHTTLQDGYDALDSLRCKVSQLRDVVGIQDLSISASVGLTSNTPNLDGMQLMANADIALYQAKTGGRDQTIIHPTSSTSVS</sequence>
<feature type="repeat" description="TPR" evidence="4">
    <location>
        <begin position="203"/>
        <end position="236"/>
    </location>
</feature>
<keyword evidence="5" id="KW-0472">Membrane</keyword>
<dbReference type="GO" id="GO:0052621">
    <property type="term" value="F:diguanylate cyclase activity"/>
    <property type="evidence" value="ECO:0007669"/>
    <property type="project" value="UniProtKB-EC"/>
</dbReference>
<dbReference type="EC" id="2.7.7.65" evidence="2"/>
<dbReference type="SMART" id="SM00267">
    <property type="entry name" value="GGDEF"/>
    <property type="match status" value="1"/>
</dbReference>
<accession>A0A857JNT1</accession>
<reference evidence="7 8" key="1">
    <citation type="submission" date="2019-12" db="EMBL/GenBank/DDBJ databases">
        <title>Genome sequencing and assembly of endphytes of Porphyra tenera.</title>
        <authorList>
            <person name="Park J.M."/>
            <person name="Shin R."/>
            <person name="Jo S.H."/>
        </authorList>
    </citation>
    <scope>NUCLEOTIDE SEQUENCE [LARGE SCALE GENOMIC DNA]</scope>
    <source>
        <strain evidence="7 8">GPM4</strain>
    </source>
</reference>
<dbReference type="SUPFAM" id="SSF48452">
    <property type="entry name" value="TPR-like"/>
    <property type="match status" value="2"/>
</dbReference>
<feature type="transmembrane region" description="Helical" evidence="5">
    <location>
        <begin position="443"/>
        <end position="464"/>
    </location>
</feature>
<dbReference type="PANTHER" id="PTHR45138">
    <property type="entry name" value="REGULATORY COMPONENTS OF SENSORY TRANSDUCTION SYSTEM"/>
    <property type="match status" value="1"/>
</dbReference>
<evidence type="ECO:0000256" key="2">
    <source>
        <dbReference type="ARBA" id="ARBA00012528"/>
    </source>
</evidence>
<dbReference type="PANTHER" id="PTHR45138:SF9">
    <property type="entry name" value="DIGUANYLATE CYCLASE DGCM-RELATED"/>
    <property type="match status" value="1"/>
</dbReference>
<keyword evidence="4" id="KW-0802">TPR repeat</keyword>
<dbReference type="InterPro" id="IPR011990">
    <property type="entry name" value="TPR-like_helical_dom_sf"/>
</dbReference>
<dbReference type="AlphaFoldDB" id="A0A857JNT1"/>
<dbReference type="Pfam" id="PF00990">
    <property type="entry name" value="GGDEF"/>
    <property type="match status" value="1"/>
</dbReference>
<keyword evidence="5" id="KW-1133">Transmembrane helix</keyword>
<evidence type="ECO:0000256" key="5">
    <source>
        <dbReference type="SAM" id="Phobius"/>
    </source>
</evidence>
<keyword evidence="8" id="KW-1185">Reference proteome</keyword>
<dbReference type="CDD" id="cd01949">
    <property type="entry name" value="GGDEF"/>
    <property type="match status" value="1"/>
</dbReference>
<comment type="cofactor">
    <cofactor evidence="1">
        <name>Mg(2+)</name>
        <dbReference type="ChEBI" id="CHEBI:18420"/>
    </cofactor>
</comment>
<dbReference type="InterPro" id="IPR029787">
    <property type="entry name" value="Nucleotide_cyclase"/>
</dbReference>
<dbReference type="PROSITE" id="PS50005">
    <property type="entry name" value="TPR"/>
    <property type="match status" value="1"/>
</dbReference>
<dbReference type="Gene3D" id="1.25.40.10">
    <property type="entry name" value="Tetratricopeptide repeat domain"/>
    <property type="match status" value="2"/>
</dbReference>
<dbReference type="KEGG" id="pmes:FX988_03286"/>
<dbReference type="SMART" id="SM00028">
    <property type="entry name" value="TPR"/>
    <property type="match status" value="4"/>
</dbReference>
<dbReference type="EMBL" id="CP047656">
    <property type="protein sequence ID" value="QHJ13028.1"/>
    <property type="molecule type" value="Genomic_DNA"/>
</dbReference>
<feature type="domain" description="GGDEF" evidence="6">
    <location>
        <begin position="507"/>
        <end position="639"/>
    </location>
</feature>